<sequence length="120" mass="13995">MTVPYNLDVSTSRPWTLFKLLFRWRGSIWKSVTLELLVWMVLFAVISVTYRVALTNEQISIALMTAAYVKGSDDRTRMLRRNIIRYCVLSQALVFRDISMRVRKRFPTIEALVAAGIIFF</sequence>
<keyword evidence="6" id="KW-0407">Ion channel</keyword>
<keyword evidence="8" id="KW-1185">Reference proteome</keyword>
<evidence type="ECO:0000256" key="2">
    <source>
        <dbReference type="ARBA" id="ARBA00022692"/>
    </source>
</evidence>
<evidence type="ECO:0000313" key="8">
    <source>
        <dbReference type="Proteomes" id="UP000271087"/>
    </source>
</evidence>
<proteinExistence type="inferred from homology"/>
<keyword evidence="6" id="KW-0868">Chloride</keyword>
<keyword evidence="4 6" id="KW-0472">Membrane</keyword>
<feature type="transmembrane region" description="Helical" evidence="6">
    <location>
        <begin position="36"/>
        <end position="54"/>
    </location>
</feature>
<keyword evidence="6" id="KW-0813">Transport</keyword>
<protein>
    <recommendedName>
        <fullName evidence="6">Bestrophin homolog</fullName>
    </recommendedName>
</protein>
<keyword evidence="2 6" id="KW-0812">Transmembrane</keyword>
<dbReference type="WBParaSite" id="nOo.2.0.1.t10159-RA">
    <property type="protein sequence ID" value="nOo.2.0.1.t10159-RA"/>
    <property type="gene ID" value="nOo.2.0.1.g10159"/>
</dbReference>
<comment type="subcellular location">
    <subcellularLocation>
        <location evidence="6">Cell membrane</location>
        <topology evidence="6">Multi-pass membrane protein</topology>
    </subcellularLocation>
    <subcellularLocation>
        <location evidence="1">Membrane</location>
    </subcellularLocation>
</comment>
<dbReference type="AlphaFoldDB" id="A0A182EPV0"/>
<comment type="caution">
    <text evidence="6">Lacks conserved residue(s) required for the propagation of feature annotation.</text>
</comment>
<evidence type="ECO:0000256" key="6">
    <source>
        <dbReference type="RuleBase" id="RU363126"/>
    </source>
</evidence>
<evidence type="ECO:0000256" key="4">
    <source>
        <dbReference type="ARBA" id="ARBA00023136"/>
    </source>
</evidence>
<gene>
    <name evidence="7" type="ORF">NOO_LOCUS10159</name>
</gene>
<evidence type="ECO:0000256" key="1">
    <source>
        <dbReference type="ARBA" id="ARBA00004370"/>
    </source>
</evidence>
<dbReference type="InterPro" id="IPR000615">
    <property type="entry name" value="Bestrophin"/>
</dbReference>
<name>A0A182EPV0_ONCOC</name>
<reference evidence="9" key="1">
    <citation type="submission" date="2016-06" db="UniProtKB">
        <authorList>
            <consortium name="WormBaseParasite"/>
        </authorList>
    </citation>
    <scope>IDENTIFICATION</scope>
</reference>
<evidence type="ECO:0000313" key="9">
    <source>
        <dbReference type="WBParaSite" id="nOo.2.0.1.t10159-RA"/>
    </source>
</evidence>
<dbReference type="InterPro" id="IPR021134">
    <property type="entry name" value="Bestrophin-like"/>
</dbReference>
<accession>A0A182EPV0</accession>
<evidence type="ECO:0000313" key="7">
    <source>
        <dbReference type="EMBL" id="VDM93886.1"/>
    </source>
</evidence>
<dbReference type="EMBL" id="UYRW01005571">
    <property type="protein sequence ID" value="VDM93886.1"/>
    <property type="molecule type" value="Genomic_DNA"/>
</dbReference>
<dbReference type="OrthoDB" id="201595at2759"/>
<dbReference type="STRING" id="42157.A0A182EPV0"/>
<dbReference type="Proteomes" id="UP000271087">
    <property type="component" value="Unassembled WGS sequence"/>
</dbReference>
<dbReference type="Pfam" id="PF01062">
    <property type="entry name" value="Bestrophin"/>
    <property type="match status" value="2"/>
</dbReference>
<dbReference type="GO" id="GO:0034707">
    <property type="term" value="C:chloride channel complex"/>
    <property type="evidence" value="ECO:0007669"/>
    <property type="project" value="UniProtKB-KW"/>
</dbReference>
<organism evidence="9">
    <name type="scientific">Onchocerca ochengi</name>
    <name type="common">Filarial nematode worm</name>
    <dbReference type="NCBI Taxonomy" id="42157"/>
    <lineage>
        <taxon>Eukaryota</taxon>
        <taxon>Metazoa</taxon>
        <taxon>Ecdysozoa</taxon>
        <taxon>Nematoda</taxon>
        <taxon>Chromadorea</taxon>
        <taxon>Rhabditida</taxon>
        <taxon>Spirurina</taxon>
        <taxon>Spiruromorpha</taxon>
        <taxon>Filarioidea</taxon>
        <taxon>Onchocercidae</taxon>
        <taxon>Onchocerca</taxon>
    </lineage>
</organism>
<comment type="similarity">
    <text evidence="5 6">Belongs to the anion channel-forming bestrophin (TC 1.A.46) family. Calcium-sensitive chloride channel subfamily.</text>
</comment>
<keyword evidence="6" id="KW-1003">Cell membrane</keyword>
<dbReference type="PANTHER" id="PTHR10736">
    <property type="entry name" value="BESTROPHIN"/>
    <property type="match status" value="1"/>
</dbReference>
<dbReference type="GO" id="GO:0005254">
    <property type="term" value="F:chloride channel activity"/>
    <property type="evidence" value="ECO:0007669"/>
    <property type="project" value="UniProtKB-KW"/>
</dbReference>
<keyword evidence="3 6" id="KW-1133">Transmembrane helix</keyword>
<comment type="function">
    <text evidence="6">Forms chloride channels.</text>
</comment>
<evidence type="ECO:0000256" key="3">
    <source>
        <dbReference type="ARBA" id="ARBA00022989"/>
    </source>
</evidence>
<dbReference type="GO" id="GO:0005886">
    <property type="term" value="C:plasma membrane"/>
    <property type="evidence" value="ECO:0007669"/>
    <property type="project" value="UniProtKB-SubCell"/>
</dbReference>
<reference evidence="7 8" key="2">
    <citation type="submission" date="2018-08" db="EMBL/GenBank/DDBJ databases">
        <authorList>
            <person name="Laetsch R D."/>
            <person name="Stevens L."/>
            <person name="Kumar S."/>
            <person name="Blaxter L. M."/>
        </authorList>
    </citation>
    <scope>NUCLEOTIDE SEQUENCE [LARGE SCALE GENOMIC DNA]</scope>
</reference>
<dbReference type="PANTHER" id="PTHR10736:SF0">
    <property type="entry name" value="BESTROPHIN HOMOLOG"/>
    <property type="match status" value="1"/>
</dbReference>
<evidence type="ECO:0000256" key="5">
    <source>
        <dbReference type="ARBA" id="ARBA00034769"/>
    </source>
</evidence>
<keyword evidence="6" id="KW-0869">Chloride channel</keyword>
<keyword evidence="6" id="KW-0406">Ion transport</keyword>